<keyword evidence="3" id="KW-1185">Reference proteome</keyword>
<organism evidence="2 3">
    <name type="scientific">Glutinoglossum americanum</name>
    <dbReference type="NCBI Taxonomy" id="1670608"/>
    <lineage>
        <taxon>Eukaryota</taxon>
        <taxon>Fungi</taxon>
        <taxon>Dikarya</taxon>
        <taxon>Ascomycota</taxon>
        <taxon>Pezizomycotina</taxon>
        <taxon>Geoglossomycetes</taxon>
        <taxon>Geoglossales</taxon>
        <taxon>Geoglossaceae</taxon>
        <taxon>Glutinoglossum</taxon>
    </lineage>
</organism>
<proteinExistence type="predicted"/>
<dbReference type="AlphaFoldDB" id="A0A9P8HV45"/>
<dbReference type="PANTHER" id="PTHR31010">
    <property type="entry name" value="RAN-SPECIFIC GTPASE-ACTIVATING PROTEIN 30-RELATED"/>
    <property type="match status" value="1"/>
</dbReference>
<comment type="caution">
    <text evidence="2">The sequence shown here is derived from an EMBL/GenBank/DDBJ whole genome shotgun (WGS) entry which is preliminary data.</text>
</comment>
<dbReference type="Proteomes" id="UP000698800">
    <property type="component" value="Unassembled WGS sequence"/>
</dbReference>
<dbReference type="InterPro" id="IPR008812">
    <property type="entry name" value="Ran_GTP-bd-rel"/>
</dbReference>
<dbReference type="Pfam" id="PF05508">
    <property type="entry name" value="Ran-binding"/>
    <property type="match status" value="1"/>
</dbReference>
<feature type="region of interest" description="Disordered" evidence="1">
    <location>
        <begin position="427"/>
        <end position="459"/>
    </location>
</feature>
<dbReference type="OrthoDB" id="512915at2759"/>
<dbReference type="GO" id="GO:0030695">
    <property type="term" value="F:GTPase regulator activity"/>
    <property type="evidence" value="ECO:0007669"/>
    <property type="project" value="TreeGrafter"/>
</dbReference>
<sequence>MEVLLAKNIKGDDREDLILLQNRLDSKIRIISPAIDMIELISARGNTSLESAVTLTKALRWDIQVLGLRLDKAATAEELSSCSSKLKNRAQSEQELKLIMQEIRKLLERIEDAVPFINLAITTSGASLSTTLPATISPSRLLQASTFLTAGDTQYSMEPGKPVQIGTAFTLSVYMLFSGHSNRPHDEEGSFREKTWKEVIHKGRVKLRRVPLEMADNHAEKPRHPGHQADTPEEHSSRPHKPSPTGAIPNDPLFSPRIAGEAKGDEFAYELQIIEDLEDGRYHSADEDEPQPYPYEDVERAGVRESIPIHQISKIFYADTGKILNIGTEGEPNSPVLLLKRDVNAIAPRRMVEKSWTWDGTWENREEEEGDRGYESSSSQAEVNAQLNREGQQTVETGSETTYKPDSWRLPQDLDPEWIAFEVWQEPEDESDYDDEPSSDAEEPFVTPNEPSRANSIGPKLTSAVSNLSLDQPSSTSPALSLQKQQLTSYRQQILLPQSPLPFSFAGGPVKSSLSLLEMLVRLTALQQFQQCSHLSINDELLHFFLEESSTTGAGGDGEERRRKRMEARRKVGFDPYDESPVKRRGEQHYQHQDDSYYDGDGLPNSPGGWSMESPSLISSPAPRTPQPSHRAREGMNSLDRNFNGSRDSNKVSASPGREIRFMTAAPGMKERQGVLRKDLAVAARGSPLGRGVSVETDSTLGTSPQEDRET</sequence>
<feature type="region of interest" description="Disordered" evidence="1">
    <location>
        <begin position="362"/>
        <end position="411"/>
    </location>
</feature>
<evidence type="ECO:0000313" key="2">
    <source>
        <dbReference type="EMBL" id="KAH0536232.1"/>
    </source>
</evidence>
<feature type="compositionally biased region" description="Polar residues" evidence="1">
    <location>
        <begin position="639"/>
        <end position="653"/>
    </location>
</feature>
<feature type="compositionally biased region" description="Polar residues" evidence="1">
    <location>
        <begin position="375"/>
        <end position="404"/>
    </location>
</feature>
<dbReference type="PANTHER" id="PTHR31010:SF2">
    <property type="entry name" value="RAN-SPECIFIC GTPASE-ACTIVATING PROTEIN 30"/>
    <property type="match status" value="1"/>
</dbReference>
<dbReference type="GO" id="GO:0005634">
    <property type="term" value="C:nucleus"/>
    <property type="evidence" value="ECO:0007669"/>
    <property type="project" value="TreeGrafter"/>
</dbReference>
<dbReference type="EMBL" id="JAGHQL010000223">
    <property type="protein sequence ID" value="KAH0536232.1"/>
    <property type="molecule type" value="Genomic_DNA"/>
</dbReference>
<feature type="region of interest" description="Disordered" evidence="1">
    <location>
        <begin position="687"/>
        <end position="711"/>
    </location>
</feature>
<gene>
    <name evidence="2" type="ORF">FGG08_006878</name>
</gene>
<name>A0A9P8HV45_9PEZI</name>
<feature type="compositionally biased region" description="Basic and acidic residues" evidence="1">
    <location>
        <begin position="580"/>
        <end position="595"/>
    </location>
</feature>
<evidence type="ECO:0000313" key="3">
    <source>
        <dbReference type="Proteomes" id="UP000698800"/>
    </source>
</evidence>
<feature type="compositionally biased region" description="Acidic residues" evidence="1">
    <location>
        <begin position="427"/>
        <end position="443"/>
    </location>
</feature>
<accession>A0A9P8HV45</accession>
<evidence type="ECO:0000256" key="1">
    <source>
        <dbReference type="SAM" id="MobiDB-lite"/>
    </source>
</evidence>
<feature type="region of interest" description="Disordered" evidence="1">
    <location>
        <begin position="550"/>
        <end position="659"/>
    </location>
</feature>
<reference evidence="2" key="1">
    <citation type="submission" date="2021-03" db="EMBL/GenBank/DDBJ databases">
        <title>Comparative genomics and phylogenomic investigation of the class Geoglossomycetes provide insights into ecological specialization and systematics.</title>
        <authorList>
            <person name="Melie T."/>
            <person name="Pirro S."/>
            <person name="Miller A.N."/>
            <person name="Quandt A."/>
        </authorList>
    </citation>
    <scope>NUCLEOTIDE SEQUENCE</scope>
    <source>
        <strain evidence="2">GBOQ0MN5Z8</strain>
    </source>
</reference>
<dbReference type="GO" id="GO:0005737">
    <property type="term" value="C:cytoplasm"/>
    <property type="evidence" value="ECO:0007669"/>
    <property type="project" value="TreeGrafter"/>
</dbReference>
<protein>
    <submittedName>
        <fullName evidence="2">Uncharacterized protein</fullName>
    </submittedName>
</protein>
<feature type="region of interest" description="Disordered" evidence="1">
    <location>
        <begin position="215"/>
        <end position="257"/>
    </location>
</feature>
<feature type="compositionally biased region" description="Polar residues" evidence="1">
    <location>
        <begin position="696"/>
        <end position="705"/>
    </location>
</feature>